<feature type="compositionally biased region" description="Basic and acidic residues" evidence="1">
    <location>
        <begin position="290"/>
        <end position="299"/>
    </location>
</feature>
<evidence type="ECO:0000313" key="3">
    <source>
        <dbReference type="Proteomes" id="UP000268084"/>
    </source>
</evidence>
<dbReference type="OrthoDB" id="4543339at2"/>
<reference evidence="2 3" key="2">
    <citation type="submission" date="2018-12" db="EMBL/GenBank/DDBJ databases">
        <title>Nakamurella antarcticus sp. nov., isolated from Antarctica South Shetland Islands soil.</title>
        <authorList>
            <person name="Peng F."/>
        </authorList>
    </citation>
    <scope>NUCLEOTIDE SEQUENCE [LARGE SCALE GENOMIC DNA]</scope>
    <source>
        <strain evidence="2 3">S14-144</strain>
    </source>
</reference>
<feature type="compositionally biased region" description="Polar residues" evidence="1">
    <location>
        <begin position="280"/>
        <end position="289"/>
    </location>
</feature>
<dbReference type="EMBL" id="CP034170">
    <property type="protein sequence ID" value="AZI57646.1"/>
    <property type="molecule type" value="Genomic_DNA"/>
</dbReference>
<reference evidence="2 3" key="1">
    <citation type="submission" date="2018-11" db="EMBL/GenBank/DDBJ databases">
        <authorList>
            <person name="Da X."/>
        </authorList>
    </citation>
    <scope>NUCLEOTIDE SEQUENCE [LARGE SCALE GENOMIC DNA]</scope>
    <source>
        <strain evidence="2 3">S14-144</strain>
    </source>
</reference>
<dbReference type="Gene3D" id="3.40.830.10">
    <property type="entry name" value="LigB-like"/>
    <property type="match status" value="1"/>
</dbReference>
<evidence type="ECO:0000256" key="1">
    <source>
        <dbReference type="SAM" id="MobiDB-lite"/>
    </source>
</evidence>
<sequence length="299" mass="31041">MIIGSVVWPSAPIFALHQRHPSSLQLPDSEASSLREIAGVMRASMDLIDGADRVVVVGPAAPRPVNTVASDVVATGSLYDVSDADATPYFAPSRTDRATAPSDGSVQIPSLPTSILVQLLRGWGYARPLTAIEVGVLPRVGQASLPTPSPIEVSDAMAKLKIGCAQVHALPERVVLVVAGDGAAAHGGHAPLAQDDRSAAFDLGVGEALRQADPAQLLAFLGQSAEHLPIGIQLASAAYFPLLALAALVEPGTARALSYGYAQPYGVGYHVAAWEVGAETDQQGKTHQQGKTEAHQHTP</sequence>
<evidence type="ECO:0000313" key="2">
    <source>
        <dbReference type="EMBL" id="AZI57646.1"/>
    </source>
</evidence>
<proteinExistence type="predicted"/>
<gene>
    <name evidence="2" type="ORF">EH165_05250</name>
</gene>
<name>A0A3G8ZUE9_9ACTN</name>
<keyword evidence="3" id="KW-1185">Reference proteome</keyword>
<dbReference type="KEGG" id="nak:EH165_05250"/>
<protein>
    <recommendedName>
        <fullName evidence="4">Extradiol ring-cleavage dioxygenase class III enzyme subunit B domain-containing protein</fullName>
    </recommendedName>
</protein>
<dbReference type="RefSeq" id="WP_124798331.1">
    <property type="nucleotide sequence ID" value="NZ_CP034170.1"/>
</dbReference>
<dbReference type="AlphaFoldDB" id="A0A3G8ZUE9"/>
<evidence type="ECO:0008006" key="4">
    <source>
        <dbReference type="Google" id="ProtNLM"/>
    </source>
</evidence>
<feature type="region of interest" description="Disordered" evidence="1">
    <location>
        <begin position="280"/>
        <end position="299"/>
    </location>
</feature>
<accession>A0A3G8ZUE9</accession>
<organism evidence="2 3">
    <name type="scientific">Nakamurella antarctica</name>
    <dbReference type="NCBI Taxonomy" id="1902245"/>
    <lineage>
        <taxon>Bacteria</taxon>
        <taxon>Bacillati</taxon>
        <taxon>Actinomycetota</taxon>
        <taxon>Actinomycetes</taxon>
        <taxon>Nakamurellales</taxon>
        <taxon>Nakamurellaceae</taxon>
        <taxon>Nakamurella</taxon>
    </lineage>
</organism>
<dbReference type="Proteomes" id="UP000268084">
    <property type="component" value="Chromosome"/>
</dbReference>